<feature type="compositionally biased region" description="Low complexity" evidence="2">
    <location>
        <begin position="178"/>
        <end position="190"/>
    </location>
</feature>
<dbReference type="GO" id="GO:0016460">
    <property type="term" value="C:myosin II complex"/>
    <property type="evidence" value="ECO:0007669"/>
    <property type="project" value="TreeGrafter"/>
</dbReference>
<feature type="region of interest" description="Disordered" evidence="2">
    <location>
        <begin position="1167"/>
        <end position="1196"/>
    </location>
</feature>
<feature type="region of interest" description="Disordered" evidence="2">
    <location>
        <begin position="660"/>
        <end position="796"/>
    </location>
</feature>
<feature type="compositionally biased region" description="Low complexity" evidence="2">
    <location>
        <begin position="143"/>
        <end position="158"/>
    </location>
</feature>
<dbReference type="EMBL" id="CDMY01000698">
    <property type="protein sequence ID" value="CEM30594.1"/>
    <property type="molecule type" value="Genomic_DNA"/>
</dbReference>
<feature type="compositionally biased region" description="Polar residues" evidence="2">
    <location>
        <begin position="759"/>
        <end position="771"/>
    </location>
</feature>
<dbReference type="InParanoid" id="A0A0G4GKN9"/>
<feature type="compositionally biased region" description="Basic and acidic residues" evidence="2">
    <location>
        <begin position="471"/>
        <end position="480"/>
    </location>
</feature>
<feature type="region of interest" description="Disordered" evidence="2">
    <location>
        <begin position="1"/>
        <end position="332"/>
    </location>
</feature>
<dbReference type="OMA" id="HSEEMAC"/>
<dbReference type="PANTHER" id="PTHR45615:SF40">
    <property type="entry name" value="MYOSIN HEAVY CHAIN, NON-MUSCLE"/>
    <property type="match status" value="1"/>
</dbReference>
<feature type="compositionally biased region" description="Low complexity" evidence="2">
    <location>
        <begin position="406"/>
        <end position="420"/>
    </location>
</feature>
<evidence type="ECO:0000313" key="3">
    <source>
        <dbReference type="EMBL" id="CEM30594.1"/>
    </source>
</evidence>
<dbReference type="GO" id="GO:0000146">
    <property type="term" value="F:microfilament motor activity"/>
    <property type="evidence" value="ECO:0007669"/>
    <property type="project" value="TreeGrafter"/>
</dbReference>
<organism evidence="3 4">
    <name type="scientific">Vitrella brassicaformis (strain CCMP3155)</name>
    <dbReference type="NCBI Taxonomy" id="1169540"/>
    <lineage>
        <taxon>Eukaryota</taxon>
        <taxon>Sar</taxon>
        <taxon>Alveolata</taxon>
        <taxon>Colpodellida</taxon>
        <taxon>Vitrellaceae</taxon>
        <taxon>Vitrella</taxon>
    </lineage>
</organism>
<feature type="region of interest" description="Disordered" evidence="2">
    <location>
        <begin position="532"/>
        <end position="561"/>
    </location>
</feature>
<feature type="region of interest" description="Disordered" evidence="2">
    <location>
        <begin position="942"/>
        <end position="986"/>
    </location>
</feature>
<reference evidence="3 4" key="1">
    <citation type="submission" date="2014-11" db="EMBL/GenBank/DDBJ databases">
        <authorList>
            <person name="Zhu J."/>
            <person name="Qi W."/>
            <person name="Song R."/>
        </authorList>
    </citation>
    <scope>NUCLEOTIDE SEQUENCE [LARGE SCALE GENOMIC DNA]</scope>
</reference>
<feature type="compositionally biased region" description="Low complexity" evidence="2">
    <location>
        <begin position="301"/>
        <end position="318"/>
    </location>
</feature>
<feature type="compositionally biased region" description="Basic and acidic residues" evidence="2">
    <location>
        <begin position="663"/>
        <end position="674"/>
    </location>
</feature>
<evidence type="ECO:0000256" key="2">
    <source>
        <dbReference type="SAM" id="MobiDB-lite"/>
    </source>
</evidence>
<feature type="compositionally biased region" description="Basic and acidic residues" evidence="2">
    <location>
        <begin position="548"/>
        <end position="561"/>
    </location>
</feature>
<feature type="coiled-coil region" evidence="1">
    <location>
        <begin position="1069"/>
        <end position="1147"/>
    </location>
</feature>
<feature type="compositionally biased region" description="Low complexity" evidence="2">
    <location>
        <begin position="71"/>
        <end position="91"/>
    </location>
</feature>
<feature type="compositionally biased region" description="Low complexity" evidence="2">
    <location>
        <begin position="211"/>
        <end position="221"/>
    </location>
</feature>
<name>A0A0G4GKN9_VITBC</name>
<protein>
    <submittedName>
        <fullName evidence="3">Uncharacterized protein</fullName>
    </submittedName>
</protein>
<dbReference type="GO" id="GO:0051015">
    <property type="term" value="F:actin filament binding"/>
    <property type="evidence" value="ECO:0007669"/>
    <property type="project" value="TreeGrafter"/>
</dbReference>
<proteinExistence type="predicted"/>
<feature type="compositionally biased region" description="Basic and acidic residues" evidence="2">
    <location>
        <begin position="967"/>
        <end position="978"/>
    </location>
</feature>
<dbReference type="GO" id="GO:0005737">
    <property type="term" value="C:cytoplasm"/>
    <property type="evidence" value="ECO:0007669"/>
    <property type="project" value="TreeGrafter"/>
</dbReference>
<feature type="compositionally biased region" description="Polar residues" evidence="2">
    <location>
        <begin position="8"/>
        <end position="23"/>
    </location>
</feature>
<feature type="compositionally biased region" description="Polar residues" evidence="2">
    <location>
        <begin position="481"/>
        <end position="501"/>
    </location>
</feature>
<feature type="compositionally biased region" description="Basic and acidic residues" evidence="2">
    <location>
        <begin position="235"/>
        <end position="253"/>
    </location>
</feature>
<keyword evidence="4" id="KW-1185">Reference proteome</keyword>
<evidence type="ECO:0000313" key="4">
    <source>
        <dbReference type="Proteomes" id="UP000041254"/>
    </source>
</evidence>
<feature type="compositionally biased region" description="Basic and acidic residues" evidence="2">
    <location>
        <begin position="200"/>
        <end position="209"/>
    </location>
</feature>
<evidence type="ECO:0000256" key="1">
    <source>
        <dbReference type="SAM" id="Coils"/>
    </source>
</evidence>
<feature type="compositionally biased region" description="Low complexity" evidence="2">
    <location>
        <begin position="734"/>
        <end position="744"/>
    </location>
</feature>
<sequence length="1574" mass="171290">MSGRAAGSQRSSLRTSQGPSVPGSSPAGKAASKGLLRSSTRHSVESQPGRPLIPSEPPHRPKRDSALSTEGGPRSTSAAASGAGSASPPARGTGGRKPQLRSLKTSAGAAVGESERSDKGEPPPPKKQPSRKNTSGMGLSGLSQSPRASQSSSQPSPAGILKKAPSPAGRAEADKRLSQQSIASLASAASGPGGIPIELLARDRDDALNRSEGSVGSSVSGFLSNPQCSSEDLEQERKGDMSGGEEEPKRDSKAQSLSGSGARRRSVMFGGGKQGGKEEKEVFEVPTDRASREARKSIMFAKSPKSSPKASTSPKAVSLSKAGSTSQKSVDGKGIKALPYVRLWRQKIQMVKMSEKFAKAQEEIERLEDQESPPSKKGGLSRAGTYSRLSSRASEFSELTPLPAFGGLAPPQARGAARRASIAVPPGMPLNRRQSIAIVKQQQQFEELTTQLDEAQEKLEELNRLKNALDAERKERERMEQSLQEATREATQSSKAISNAQEENRRLRRTVQNLETELVDLQARLTHIQEKRRQSLVHQGSHDSSQSTDRDAAREAENEWKTTQDLILQAKEREYTARVEQLKNDLESEQSRLVLEVEQWKAQVDSLNSTVTALNSQLSEKEDMVAKLQRHLTGHDSERRMSNIRAGSLASELAIAQLEEEKEERRRRSIDHEIGPMTPKSDFSPKGVGGSFIDYESEEEVAPPPPPAKTAPKARGKSTPAATPKTPKSILMTSSRSASAKAAKPGLSIQLPGDRRRSSTMSQGSVTSKNFSVPGTTPKVPPVTPKTPGKALGTGDEALKDQLKEMEEYARMTEEQRRKLEKEYQSLQFASVALNAQVQKMNDQLDAADERREKELNEMRETLERAVQEAQAACDAETIEKKKARKLVEKMKAETATLFNNFKELQGRLRALERLEETQGHLVRRLEAEQLLRRAREAELMKHQKALQEAQKAGGTGAGVGEPPEAETGKEAEPERLEAGSGEAESAAVAELVRIVTGEEPQQRPEEEDEEEVAAAAAEGEDDFTRQTMVSVRRLATMKEEVRKLNESFHGGSALSRAVSHLMMAGRGEEQHITIIEDLKRQLKSLKDENRHLLEEASSLRERLDGISTTPSIQALEEKIRSLQAMNSRKEEQLRSLRSEFRDLVRQIETLHGSFAARVSHLREQIPKEGMQPRPPARLVSRPPIHPQTARRPPVPPIDLHLVAVAREVRLPQLPPSREEEPVPAPVPAPLSAPPDVAAFVSVSAPMSPRAAPGARAHRAVSAPPRSFGIGRLPPGTIMKQTELWIHRWLDTMHYRSEQLRKFVDDHSPPPSHRSHHPPVPPMDLSQPIPAHTQTLPAIPSLSPPRVLPVRPPIHHMLSPCPESHYASTLQSATPSFATPQRHEPIPLMPEVSDGLLHGLQGVKEERKRGRNGEFLLSACCDGSNNNMSVSQLNGASASCAPCLLCQKDTSSRKGPPVPPLRLPPLPPLNRTAASMLSPRSANRDTTLTDTNGNGLVRHLVSPRVSGFAAGGENNYSSGQDTTARPVPAQQPVAAWRPSPAPPPIHMAQLFQAPNVSLTLHRPPPFMSPAGTNA</sequence>
<feature type="region of interest" description="Disordered" evidence="2">
    <location>
        <begin position="364"/>
        <end position="428"/>
    </location>
</feature>
<feature type="region of interest" description="Disordered" evidence="2">
    <location>
        <begin position="471"/>
        <end position="505"/>
    </location>
</feature>
<accession>A0A0G4GKN9</accession>
<gene>
    <name evidence="3" type="ORF">Vbra_18161</name>
</gene>
<dbReference type="PANTHER" id="PTHR45615">
    <property type="entry name" value="MYOSIN HEAVY CHAIN, NON-MUSCLE"/>
    <property type="match status" value="1"/>
</dbReference>
<feature type="compositionally biased region" description="Basic and acidic residues" evidence="2">
    <location>
        <begin position="275"/>
        <end position="296"/>
    </location>
</feature>
<feature type="compositionally biased region" description="Polar residues" evidence="2">
    <location>
        <begin position="536"/>
        <end position="547"/>
    </location>
</feature>
<dbReference type="VEuPathDB" id="CryptoDB:Vbra_18161"/>
<feature type="region of interest" description="Disordered" evidence="2">
    <location>
        <begin position="998"/>
        <end position="1023"/>
    </location>
</feature>
<feature type="region of interest" description="Disordered" evidence="2">
    <location>
        <begin position="1303"/>
        <end position="1331"/>
    </location>
</feature>
<dbReference type="Proteomes" id="UP000041254">
    <property type="component" value="Unassembled WGS sequence"/>
</dbReference>
<feature type="coiled-coil region" evidence="1">
    <location>
        <begin position="796"/>
        <end position="894"/>
    </location>
</feature>
<keyword evidence="1" id="KW-0175">Coiled coil</keyword>
<dbReference type="GO" id="GO:0032982">
    <property type="term" value="C:myosin filament"/>
    <property type="evidence" value="ECO:0007669"/>
    <property type="project" value="TreeGrafter"/>
</dbReference>